<name>A0A9P8RMV6_9PEZI</name>
<organism evidence="2 3">
    <name type="scientific">Trichoglossum hirsutum</name>
    <dbReference type="NCBI Taxonomy" id="265104"/>
    <lineage>
        <taxon>Eukaryota</taxon>
        <taxon>Fungi</taxon>
        <taxon>Dikarya</taxon>
        <taxon>Ascomycota</taxon>
        <taxon>Pezizomycotina</taxon>
        <taxon>Geoglossomycetes</taxon>
        <taxon>Geoglossales</taxon>
        <taxon>Geoglossaceae</taxon>
        <taxon>Trichoglossum</taxon>
    </lineage>
</organism>
<dbReference type="AlphaFoldDB" id="A0A9P8RMV6"/>
<dbReference type="PANTHER" id="PTHR10622:SF10">
    <property type="entry name" value="HET DOMAIN-CONTAINING PROTEIN"/>
    <property type="match status" value="1"/>
</dbReference>
<evidence type="ECO:0000313" key="3">
    <source>
        <dbReference type="Proteomes" id="UP000750711"/>
    </source>
</evidence>
<keyword evidence="3" id="KW-1185">Reference proteome</keyword>
<gene>
    <name evidence="2" type="ORF">GP486_005117</name>
</gene>
<accession>A0A9P8RMV6</accession>
<sequence>MKRKLPFRIWRAANKKGYKKVKYCCAVAMTNGLKYVWIDTCRIDETSSAELSEAINSMYRWYREADVCYAYLVDVPSKAVFSSSGWFTRGWALQGLIAPSTVIFLDKDCKELGTKASLQQDISDCTGIPVSILSGDSDLETFNIAQRMSWVVKRNTTRIEDRSYCLLGILGINIALIHRERETAVTRLQEEVMRIPGDHSLFAWKSSGNRGRLLATSPAALIGFDNIVQSNPFNTFNSPLTVSNREIYLELRLMGIGPRGLGLAVLRRNERGGEDKPIYVKDLFLTIDRFERV</sequence>
<dbReference type="EMBL" id="JAGHQM010000913">
    <property type="protein sequence ID" value="KAH0557094.1"/>
    <property type="molecule type" value="Genomic_DNA"/>
</dbReference>
<comment type="caution">
    <text evidence="2">The sequence shown here is derived from an EMBL/GenBank/DDBJ whole genome shotgun (WGS) entry which is preliminary data.</text>
</comment>
<reference evidence="2" key="1">
    <citation type="submission" date="2021-03" db="EMBL/GenBank/DDBJ databases">
        <title>Comparative genomics and phylogenomic investigation of the class Geoglossomycetes provide insights into ecological specialization and systematics.</title>
        <authorList>
            <person name="Melie T."/>
            <person name="Pirro S."/>
            <person name="Miller A.N."/>
            <person name="Quandt A."/>
        </authorList>
    </citation>
    <scope>NUCLEOTIDE SEQUENCE</scope>
    <source>
        <strain evidence="2">CAQ_001_2017</strain>
    </source>
</reference>
<dbReference type="PANTHER" id="PTHR10622">
    <property type="entry name" value="HET DOMAIN-CONTAINING PROTEIN"/>
    <property type="match status" value="1"/>
</dbReference>
<dbReference type="Proteomes" id="UP000750711">
    <property type="component" value="Unassembled WGS sequence"/>
</dbReference>
<protein>
    <recommendedName>
        <fullName evidence="1">DUF8212 domain-containing protein</fullName>
    </recommendedName>
</protein>
<dbReference type="Pfam" id="PF26640">
    <property type="entry name" value="DUF8212"/>
    <property type="match status" value="1"/>
</dbReference>
<feature type="domain" description="DUF8212" evidence="1">
    <location>
        <begin position="184"/>
        <end position="209"/>
    </location>
</feature>
<evidence type="ECO:0000259" key="1">
    <source>
        <dbReference type="Pfam" id="PF26640"/>
    </source>
</evidence>
<proteinExistence type="predicted"/>
<dbReference type="InterPro" id="IPR058525">
    <property type="entry name" value="DUF8212"/>
</dbReference>
<evidence type="ECO:0000313" key="2">
    <source>
        <dbReference type="EMBL" id="KAH0557094.1"/>
    </source>
</evidence>